<feature type="compositionally biased region" description="Low complexity" evidence="6">
    <location>
        <begin position="1156"/>
        <end position="1171"/>
    </location>
</feature>
<feature type="compositionally biased region" description="Low complexity" evidence="6">
    <location>
        <begin position="537"/>
        <end position="584"/>
    </location>
</feature>
<feature type="compositionally biased region" description="Low complexity" evidence="6">
    <location>
        <begin position="772"/>
        <end position="782"/>
    </location>
</feature>
<feature type="region of interest" description="Disordered" evidence="6">
    <location>
        <begin position="1"/>
        <end position="21"/>
    </location>
</feature>
<evidence type="ECO:0000259" key="7">
    <source>
        <dbReference type="PROSITE" id="PS51391"/>
    </source>
</evidence>
<dbReference type="InterPro" id="IPR047885">
    <property type="entry name" value="RPRD2_CID"/>
</dbReference>
<dbReference type="FunFam" id="1.25.40.90:FF:000020">
    <property type="entry name" value="regulation of nuclear pre-mRNA domain-containing protein 2 isoform X1"/>
    <property type="match status" value="1"/>
</dbReference>
<proteinExistence type="predicted"/>
<evidence type="ECO:0000313" key="8">
    <source>
        <dbReference type="Proteomes" id="UP000504632"/>
    </source>
</evidence>
<dbReference type="AlphaFoldDB" id="A0A6J2W7J7"/>
<dbReference type="PANTHER" id="PTHR12460:SF40">
    <property type="entry name" value="REGULATION OF NUCLEAR PRE-MRNA DOMAIN-CONTAINING PROTEIN 2"/>
    <property type="match status" value="1"/>
</dbReference>
<dbReference type="PANTHER" id="PTHR12460">
    <property type="entry name" value="CYCLIN-DEPENDENT KINASE INHIBITOR-RELATED PROTEIN"/>
    <property type="match status" value="1"/>
</dbReference>
<dbReference type="GO" id="GO:0099122">
    <property type="term" value="F:RNA polymerase II C-terminal domain binding"/>
    <property type="evidence" value="ECO:0007669"/>
    <property type="project" value="InterPro"/>
</dbReference>
<dbReference type="SMART" id="SM00582">
    <property type="entry name" value="RPR"/>
    <property type="match status" value="1"/>
</dbReference>
<dbReference type="InterPro" id="IPR006569">
    <property type="entry name" value="CID_dom"/>
</dbReference>
<feature type="compositionally biased region" description="Low complexity" evidence="6">
    <location>
        <begin position="380"/>
        <end position="399"/>
    </location>
</feature>
<dbReference type="GeneID" id="115821760"/>
<feature type="compositionally biased region" description="Basic and acidic residues" evidence="6">
    <location>
        <begin position="588"/>
        <end position="626"/>
    </location>
</feature>
<feature type="compositionally biased region" description="Acidic residues" evidence="6">
    <location>
        <begin position="347"/>
        <end position="357"/>
    </location>
</feature>
<keyword evidence="2" id="KW-0597">Phosphoprotein</keyword>
<feature type="compositionally biased region" description="Low complexity" evidence="6">
    <location>
        <begin position="835"/>
        <end position="846"/>
    </location>
</feature>
<gene>
    <name evidence="9" type="primary">rprd2b</name>
</gene>
<reference evidence="9" key="1">
    <citation type="submission" date="2025-08" db="UniProtKB">
        <authorList>
            <consortium name="RefSeq"/>
        </authorList>
    </citation>
    <scope>IDENTIFICATION</scope>
</reference>
<feature type="region of interest" description="Disordered" evidence="6">
    <location>
        <begin position="666"/>
        <end position="786"/>
    </location>
</feature>
<name>A0A6J2W7J7_CHACN</name>
<feature type="compositionally biased region" description="Low complexity" evidence="6">
    <location>
        <begin position="1107"/>
        <end position="1136"/>
    </location>
</feature>
<keyword evidence="1" id="KW-0488">Methylation</keyword>
<evidence type="ECO:0000256" key="5">
    <source>
        <dbReference type="ARBA" id="ARBA00067342"/>
    </source>
</evidence>
<feature type="compositionally biased region" description="Pro residues" evidence="6">
    <location>
        <begin position="977"/>
        <end position="1009"/>
    </location>
</feature>
<feature type="compositionally biased region" description="Low complexity" evidence="6">
    <location>
        <begin position="1"/>
        <end position="10"/>
    </location>
</feature>
<feature type="compositionally biased region" description="Basic and acidic residues" evidence="6">
    <location>
        <begin position="820"/>
        <end position="830"/>
    </location>
</feature>
<dbReference type="SUPFAM" id="SSF48464">
    <property type="entry name" value="ENTH/VHS domain"/>
    <property type="match status" value="1"/>
</dbReference>
<dbReference type="CDD" id="cd17001">
    <property type="entry name" value="CID_RPRD2"/>
    <property type="match status" value="1"/>
</dbReference>
<evidence type="ECO:0000256" key="6">
    <source>
        <dbReference type="SAM" id="MobiDB-lite"/>
    </source>
</evidence>
<evidence type="ECO:0000256" key="2">
    <source>
        <dbReference type="ARBA" id="ARBA00022553"/>
    </source>
</evidence>
<feature type="compositionally biased region" description="Low complexity" evidence="6">
    <location>
        <begin position="747"/>
        <end position="759"/>
    </location>
</feature>
<feature type="region of interest" description="Disordered" evidence="6">
    <location>
        <begin position="450"/>
        <end position="496"/>
    </location>
</feature>
<dbReference type="InParanoid" id="A0A6J2W7J7"/>
<dbReference type="PROSITE" id="PS51391">
    <property type="entry name" value="CID"/>
    <property type="match status" value="1"/>
</dbReference>
<feature type="region of interest" description="Disordered" evidence="6">
    <location>
        <begin position="295"/>
        <end position="428"/>
    </location>
</feature>
<dbReference type="Pfam" id="PF04818">
    <property type="entry name" value="CID"/>
    <property type="match status" value="1"/>
</dbReference>
<evidence type="ECO:0000256" key="4">
    <source>
        <dbReference type="ARBA" id="ARBA00062892"/>
    </source>
</evidence>
<protein>
    <recommendedName>
        <fullName evidence="5">Regulation of nuclear pre-mRNA domain-containing protein 2</fullName>
    </recommendedName>
</protein>
<dbReference type="OrthoDB" id="10069473at2759"/>
<feature type="region of interest" description="Disordered" evidence="6">
    <location>
        <begin position="528"/>
        <end position="641"/>
    </location>
</feature>
<dbReference type="Gene3D" id="6.10.250.2560">
    <property type="match status" value="1"/>
</dbReference>
<feature type="compositionally biased region" description="Basic and acidic residues" evidence="6">
    <location>
        <begin position="330"/>
        <end position="346"/>
    </location>
</feature>
<comment type="subunit">
    <text evidence="4">Associates with the RNA polymerase II complex.</text>
</comment>
<dbReference type="Proteomes" id="UP000504632">
    <property type="component" value="Chromosome 9"/>
</dbReference>
<dbReference type="GO" id="GO:0031124">
    <property type="term" value="P:mRNA 3'-end processing"/>
    <property type="evidence" value="ECO:0007669"/>
    <property type="project" value="TreeGrafter"/>
</dbReference>
<feature type="compositionally biased region" description="Low complexity" evidence="6">
    <location>
        <begin position="456"/>
        <end position="479"/>
    </location>
</feature>
<feature type="region of interest" description="Disordered" evidence="6">
    <location>
        <begin position="898"/>
        <end position="1222"/>
    </location>
</feature>
<feature type="compositionally biased region" description="Pro residues" evidence="6">
    <location>
        <begin position="480"/>
        <end position="490"/>
    </location>
</feature>
<keyword evidence="8" id="KW-1185">Reference proteome</keyword>
<dbReference type="CTD" id="556426"/>
<evidence type="ECO:0000256" key="3">
    <source>
        <dbReference type="ARBA" id="ARBA00022990"/>
    </source>
</evidence>
<evidence type="ECO:0000256" key="1">
    <source>
        <dbReference type="ARBA" id="ARBA00022481"/>
    </source>
</evidence>
<dbReference type="RefSeq" id="XP_030641415.1">
    <property type="nucleotide sequence ID" value="XM_030785555.1"/>
</dbReference>
<dbReference type="InterPro" id="IPR008942">
    <property type="entry name" value="ENTH_VHS"/>
</dbReference>
<organism evidence="8 9">
    <name type="scientific">Chanos chanos</name>
    <name type="common">Milkfish</name>
    <name type="synonym">Mugil chanos</name>
    <dbReference type="NCBI Taxonomy" id="29144"/>
    <lineage>
        <taxon>Eukaryota</taxon>
        <taxon>Metazoa</taxon>
        <taxon>Chordata</taxon>
        <taxon>Craniata</taxon>
        <taxon>Vertebrata</taxon>
        <taxon>Euteleostomi</taxon>
        <taxon>Actinopterygii</taxon>
        <taxon>Neopterygii</taxon>
        <taxon>Teleostei</taxon>
        <taxon>Ostariophysi</taxon>
        <taxon>Gonorynchiformes</taxon>
        <taxon>Chanidae</taxon>
        <taxon>Chanos</taxon>
    </lineage>
</organism>
<accession>A0A6J2W7J7</accession>
<feature type="region of interest" description="Disordered" evidence="6">
    <location>
        <begin position="806"/>
        <end position="854"/>
    </location>
</feature>
<feature type="compositionally biased region" description="Pro residues" evidence="6">
    <location>
        <begin position="1076"/>
        <end position="1092"/>
    </location>
</feature>
<dbReference type="Gene3D" id="1.25.40.90">
    <property type="match status" value="1"/>
</dbReference>
<keyword evidence="3" id="KW-0007">Acetylation</keyword>
<evidence type="ECO:0000313" key="9">
    <source>
        <dbReference type="RefSeq" id="XP_030641415.1"/>
    </source>
</evidence>
<feature type="compositionally biased region" description="Pro residues" evidence="6">
    <location>
        <begin position="950"/>
        <end position="960"/>
    </location>
</feature>
<sequence>MAAGPGAASSGHGGSRSGSSAALESSLDRRFQGVTNTMESIQGLSAWCIENKKYHNLIVRYWMKWLKKSDANHRLNLFYLANDVIQNCKRKNAIVYRTTFASVLPDAALLVKDGKVRKSVERIFSIWQERNVYPEELISELKSSLQKKEAPPPPDAVNPKTALKSKIVAEFAPQVLIDQLSGHKRALEEADLREKQLASLRLDICSTEALKRLKDKAGGKKFSKDFEEGSTRLQEFVTFLEGQMKAGPPLLEALGNADVFYEMQYKEVKIVANAYKTFANRVSNLKRKLDALKTTLPNADDSPIPSPSEDAPSPTGSESPFHGMGGSRGAHAEHRGSGERDNRNVEDMDLSEEEEENTGTNIIVEEAKEKPTPASVSKFPGAAATKTAPATDSKPAAPTRSLSEPAANQVAPSNTTPSPSTPGPAPLQVNLANVDLGKISSILSSLTNVMKSTGESPVSRPSPGTPTTPSNHTPSTKPNTPAPGSGPAPNPLASILSRVEISPESILSALTKTQAHSAGLQGLSSLLHSVAGNSGGAQTSAAAEPSSPSSSSTSSSTNQNAKSAAAMATTPTTPTTPKTPKASAGSTSKRESERERGREWERVREREREREKEREREREKEREREAAAAAAAMPSLESKINSFLQGNPGFSALGLGMDDIGGDSPLLVGGDNVDGTPVRDESGGTPTQDEIMDKPGACDPSGPSRGHNLSPTAYRNDPWDAVITPRETNDRDYRTPSSSSAYPAFGATPSKKPAKPASKTAEEDAMKRHAMASAGGSSSSSALDQSVMKVKTEGLGGRVGDVHLKNAVSRKISGGSDEGSVGREREEKGKKSMMGKEVSGSSPPGGEAEGQHYHRIETVVSSSCGEGAPIQTVGYNNRRMSGERIQTVESIRVIGRGSRRGSLPAARVGGAWYEEEEFMEVPPGATPETSDDLGLVPPASHLMPGHARPQPHPLPPPAQYPPSYTTENSHTHSVPQQHPPPPSSFFPSSLPPIPQPPPPPIPQPPPPPREILSPTTSVMVGGVLVPIDRVLPYPPSNTRSEGGDRVPGGTAAPNAPGFKDAPPRPGTVKEHFAPRHAPPLHRPGAPGVPPPLLGRARDGPSPPPPASTSSAATSSAPPSPSAEALPLLPSPSRLPTGVQSQRPPAGASVRPPAPQSLLRLPTTRPALRSPLPQRPFLRSPVRHPTLNREPLLPGAKRPGPAFTPGQAGSFHPPKRPYLPPRY</sequence>
<feature type="compositionally biased region" description="Polar residues" evidence="6">
    <location>
        <begin position="963"/>
        <end position="974"/>
    </location>
</feature>
<feature type="domain" description="CID" evidence="7">
    <location>
        <begin position="19"/>
        <end position="149"/>
    </location>
</feature>